<name>H0HY36_9HYPH</name>
<reference evidence="1 2" key="1">
    <citation type="journal article" date="2012" name="J. Bacteriol.">
        <title>Draft Genome Sequence of Mesorhizobium alhagi CCNWXJ12-2T, a Novel Salt-Resistant Species Isolated from the Desert of Northwestern China.</title>
        <authorList>
            <person name="Zhou M."/>
            <person name="Chen W."/>
            <person name="Chen H."/>
            <person name="Wei G."/>
        </authorList>
    </citation>
    <scope>NUCLEOTIDE SEQUENCE [LARGE SCALE GENOMIC DNA]</scope>
    <source>
        <strain evidence="1 2">CCNWXJ12-2</strain>
    </source>
</reference>
<dbReference type="Proteomes" id="UP000003250">
    <property type="component" value="Unassembled WGS sequence"/>
</dbReference>
<dbReference type="EMBL" id="AHAM01000215">
    <property type="protein sequence ID" value="EHK54318.1"/>
    <property type="molecule type" value="Genomic_DNA"/>
</dbReference>
<accession>H0HY36</accession>
<sequence length="31" mass="3444">MFRRGLFRFAGKSINALMSTMELAAIDLIAV</sequence>
<protein>
    <submittedName>
        <fullName evidence="1">Uncharacterized protein</fullName>
    </submittedName>
</protein>
<evidence type="ECO:0000313" key="1">
    <source>
        <dbReference type="EMBL" id="EHK54318.1"/>
    </source>
</evidence>
<organism evidence="1 2">
    <name type="scientific">Mesorhizobium alhagi CCNWXJ12-2</name>
    <dbReference type="NCBI Taxonomy" id="1107882"/>
    <lineage>
        <taxon>Bacteria</taxon>
        <taxon>Pseudomonadati</taxon>
        <taxon>Pseudomonadota</taxon>
        <taxon>Alphaproteobacteria</taxon>
        <taxon>Hyphomicrobiales</taxon>
        <taxon>Phyllobacteriaceae</taxon>
        <taxon>Allomesorhizobium</taxon>
    </lineage>
</organism>
<gene>
    <name evidence="1" type="ORF">MAXJ12_25573</name>
</gene>
<dbReference type="AlphaFoldDB" id="H0HY36"/>
<evidence type="ECO:0000313" key="2">
    <source>
        <dbReference type="Proteomes" id="UP000003250"/>
    </source>
</evidence>
<keyword evidence="2" id="KW-1185">Reference proteome</keyword>
<proteinExistence type="predicted"/>